<keyword evidence="2" id="KW-0812">Transmembrane</keyword>
<evidence type="ECO:0008006" key="5">
    <source>
        <dbReference type="Google" id="ProtNLM"/>
    </source>
</evidence>
<evidence type="ECO:0000313" key="4">
    <source>
        <dbReference type="Proteomes" id="UP000243900"/>
    </source>
</evidence>
<keyword evidence="4" id="KW-1185">Reference proteome</keyword>
<dbReference type="PANTHER" id="PTHR35813">
    <property type="entry name" value="INNER MEMBRANE PROTEIN YBAN"/>
    <property type="match status" value="1"/>
</dbReference>
<comment type="caution">
    <text evidence="3">The sequence shown here is derived from an EMBL/GenBank/DDBJ whole genome shotgun (WGS) entry which is preliminary data.</text>
</comment>
<organism evidence="3 4">
    <name type="scientific">Amnimonas aquatica</name>
    <dbReference type="NCBI Taxonomy" id="2094561"/>
    <lineage>
        <taxon>Bacteria</taxon>
        <taxon>Pseudomonadati</taxon>
        <taxon>Pseudomonadota</taxon>
        <taxon>Gammaproteobacteria</taxon>
        <taxon>Moraxellales</taxon>
        <taxon>Moraxellaceae</taxon>
        <taxon>Amnimonas</taxon>
    </lineage>
</organism>
<dbReference type="PANTHER" id="PTHR35813:SF1">
    <property type="entry name" value="INNER MEMBRANE PROTEIN YBAN"/>
    <property type="match status" value="1"/>
</dbReference>
<protein>
    <recommendedName>
        <fullName evidence="5">DUF454 domain-containing protein</fullName>
    </recommendedName>
</protein>
<gene>
    <name evidence="3" type="ORF">C5O18_03495</name>
</gene>
<dbReference type="RefSeq" id="WP_105191500.1">
    <property type="nucleotide sequence ID" value="NZ_PTQZ01000049.1"/>
</dbReference>
<feature type="region of interest" description="Disordered" evidence="1">
    <location>
        <begin position="88"/>
        <end position="129"/>
    </location>
</feature>
<sequence>LAAWFASRGSPRLLAWLERHELFGPMISNWRAGGFVSRRAKWSATVMMALCAVILAWTSDHVLPFALVSAIMLSVLVWLWLRPEPPAGVPDAAEATSALGTHPPLPADARAAAAVTAATDDGTPRSSHP</sequence>
<dbReference type="AlphaFoldDB" id="A0A2P6ATQ5"/>
<feature type="compositionally biased region" description="Low complexity" evidence="1">
    <location>
        <begin position="107"/>
        <end position="121"/>
    </location>
</feature>
<evidence type="ECO:0000256" key="2">
    <source>
        <dbReference type="SAM" id="Phobius"/>
    </source>
</evidence>
<keyword evidence="2" id="KW-1133">Transmembrane helix</keyword>
<dbReference type="OrthoDB" id="9816293at2"/>
<dbReference type="InterPro" id="IPR007401">
    <property type="entry name" value="DUF454"/>
</dbReference>
<feature type="transmembrane region" description="Helical" evidence="2">
    <location>
        <begin position="40"/>
        <end position="57"/>
    </location>
</feature>
<dbReference type="EMBL" id="PTQZ01000049">
    <property type="protein sequence ID" value="PQA48252.1"/>
    <property type="molecule type" value="Genomic_DNA"/>
</dbReference>
<feature type="non-terminal residue" evidence="3">
    <location>
        <position position="1"/>
    </location>
</feature>
<evidence type="ECO:0000256" key="1">
    <source>
        <dbReference type="SAM" id="MobiDB-lite"/>
    </source>
</evidence>
<dbReference type="Pfam" id="PF04304">
    <property type="entry name" value="DUF454"/>
    <property type="match status" value="1"/>
</dbReference>
<keyword evidence="2" id="KW-0472">Membrane</keyword>
<proteinExistence type="predicted"/>
<feature type="transmembrane region" description="Helical" evidence="2">
    <location>
        <begin position="63"/>
        <end position="81"/>
    </location>
</feature>
<reference evidence="4" key="1">
    <citation type="submission" date="2018-02" db="EMBL/GenBank/DDBJ databases">
        <title>Genome sequencing of Solimonas sp. HR-BB.</title>
        <authorList>
            <person name="Lee Y."/>
            <person name="Jeon C.O."/>
        </authorList>
    </citation>
    <scope>NUCLEOTIDE SEQUENCE [LARGE SCALE GENOMIC DNA]</scope>
    <source>
        <strain evidence="4">HR-E</strain>
    </source>
</reference>
<name>A0A2P6ATQ5_9GAMM</name>
<dbReference type="Proteomes" id="UP000243900">
    <property type="component" value="Unassembled WGS sequence"/>
</dbReference>
<accession>A0A2P6ATQ5</accession>
<dbReference type="GO" id="GO:0005886">
    <property type="term" value="C:plasma membrane"/>
    <property type="evidence" value="ECO:0007669"/>
    <property type="project" value="TreeGrafter"/>
</dbReference>
<evidence type="ECO:0000313" key="3">
    <source>
        <dbReference type="EMBL" id="PQA48252.1"/>
    </source>
</evidence>